<evidence type="ECO:0000256" key="1">
    <source>
        <dbReference type="SAM" id="MobiDB-lite"/>
    </source>
</evidence>
<sequence length="275" mass="29865">MSKKTDTATTTTTTTNNNNNNDNKIAGGAVEVDCENIINNLVSLFGVVAPSHGSLLDMSDMVHAPASVSSSPPQQHLKLDREVCQILSQDIENMKSNNKQIDSILRQFLGFAESGKSSKAGGVTITSGDTARLAAATPVLDTLTKLEWTARICQENTVALDSLSTVLESGQQIWNMFPAAIYSSLDCMIQLSVLWRLFGAYVNVQALASGKTDDALLDHENPQVVHAKQEIASMLETRQKIIGSNAKYNKIPVPVTEILLDVIIPVMKVINERLR</sequence>
<evidence type="ECO:0000313" key="2">
    <source>
        <dbReference type="EMBL" id="AKS10605.1"/>
    </source>
</evidence>
<protein>
    <submittedName>
        <fullName evidence="2">Wsv023-like protein</fullName>
    </submittedName>
</protein>
<name>A0A0K0VL68_9VIRU</name>
<dbReference type="EMBL" id="KR820242">
    <property type="protein sequence ID" value="AKS10605.1"/>
    <property type="molecule type" value="Genomic_DNA"/>
</dbReference>
<feature type="compositionally biased region" description="Low complexity" evidence="1">
    <location>
        <begin position="7"/>
        <end position="23"/>
    </location>
</feature>
<organism evidence="2">
    <name type="scientific">Metopaulias depressus WSSV-like virus</name>
    <dbReference type="NCBI Taxonomy" id="1675544"/>
    <lineage>
        <taxon>Viruses</taxon>
        <taxon>Viruses incertae sedis</taxon>
        <taxon>Naldaviricetes</taxon>
        <taxon>Nimaviridae</taxon>
        <taxon>Whispovirus</taxon>
    </lineage>
</organism>
<feature type="region of interest" description="Disordered" evidence="1">
    <location>
        <begin position="1"/>
        <end position="24"/>
    </location>
</feature>
<reference evidence="2" key="1">
    <citation type="journal article" date="2015" name="BMC Evol. Biol.">
        <title>Characterization of fossilized relatives of the White Spot Syndrome Virus in genomes of decapod crustaceans.</title>
        <authorList>
            <person name="Rozenberg A."/>
            <person name="Brand P."/>
            <person name="Rivera N."/>
            <person name="Leese F."/>
            <person name="Schubart C.D."/>
        </authorList>
    </citation>
    <scope>NUCLEOTIDE SEQUENCE</scope>
    <source>
        <strain evidence="2">747*9</strain>
    </source>
</reference>
<accession>A0A0K0VL68</accession>
<proteinExistence type="predicted"/>